<dbReference type="PANTHER" id="PTHR43767">
    <property type="entry name" value="LONG-CHAIN-FATTY-ACID--COA LIGASE"/>
    <property type="match status" value="1"/>
</dbReference>
<feature type="domain" description="AMP-binding enzyme C-terminal" evidence="3">
    <location>
        <begin position="466"/>
        <end position="542"/>
    </location>
</feature>
<keyword evidence="1 4" id="KW-0436">Ligase</keyword>
<proteinExistence type="predicted"/>
<dbReference type="InterPro" id="IPR000873">
    <property type="entry name" value="AMP-dep_synth/lig_dom"/>
</dbReference>
<dbReference type="Gene3D" id="2.30.38.10">
    <property type="entry name" value="Luciferase, Domain 3"/>
    <property type="match status" value="1"/>
</dbReference>
<dbReference type="SUPFAM" id="SSF56801">
    <property type="entry name" value="Acetyl-CoA synthetase-like"/>
    <property type="match status" value="1"/>
</dbReference>
<dbReference type="InterPro" id="IPR050237">
    <property type="entry name" value="ATP-dep_AMP-bd_enzyme"/>
</dbReference>
<protein>
    <submittedName>
        <fullName evidence="4">2,3-dihydroxybenzoate-AMP ligase</fullName>
    </submittedName>
</protein>
<dbReference type="Proteomes" id="UP000199629">
    <property type="component" value="Unassembled WGS sequence"/>
</dbReference>
<dbReference type="InterPro" id="IPR045851">
    <property type="entry name" value="AMP-bd_C_sf"/>
</dbReference>
<name>A0A1C4W016_9ACTN</name>
<dbReference type="InterPro" id="IPR020845">
    <property type="entry name" value="AMP-binding_CS"/>
</dbReference>
<dbReference type="RefSeq" id="WP_091261668.1">
    <property type="nucleotide sequence ID" value="NZ_FMCS01000003.1"/>
</dbReference>
<evidence type="ECO:0000259" key="3">
    <source>
        <dbReference type="Pfam" id="PF13193"/>
    </source>
</evidence>
<reference evidence="5" key="1">
    <citation type="submission" date="2016-06" db="EMBL/GenBank/DDBJ databases">
        <authorList>
            <person name="Varghese N."/>
            <person name="Submissions Spin"/>
        </authorList>
    </citation>
    <scope>NUCLEOTIDE SEQUENCE [LARGE SCALE GENOMIC DNA]</scope>
    <source>
        <strain evidence="5">DSM 45246</strain>
    </source>
</reference>
<accession>A0A1C4W016</accession>
<evidence type="ECO:0000259" key="2">
    <source>
        <dbReference type="Pfam" id="PF00501"/>
    </source>
</evidence>
<dbReference type="Pfam" id="PF13193">
    <property type="entry name" value="AMP-binding_C"/>
    <property type="match status" value="1"/>
</dbReference>
<dbReference type="FunFam" id="2.30.38.10:FF:000003">
    <property type="entry name" value="Vibriobactin-specific 2,3-dihydroxybenzoate-AMP ligase"/>
    <property type="match status" value="1"/>
</dbReference>
<gene>
    <name evidence="4" type="ORF">GA0070214_10381</name>
</gene>
<keyword evidence="5" id="KW-1185">Reference proteome</keyword>
<feature type="domain" description="AMP-dependent synthetase/ligase" evidence="2">
    <location>
        <begin position="45"/>
        <end position="415"/>
    </location>
</feature>
<dbReference type="EMBL" id="FMCS01000003">
    <property type="protein sequence ID" value="SCE89584.1"/>
    <property type="molecule type" value="Genomic_DNA"/>
</dbReference>
<dbReference type="Gene3D" id="3.40.50.980">
    <property type="match status" value="2"/>
</dbReference>
<evidence type="ECO:0000313" key="5">
    <source>
        <dbReference type="Proteomes" id="UP000199629"/>
    </source>
</evidence>
<dbReference type="InterPro" id="IPR025110">
    <property type="entry name" value="AMP-bd_C"/>
</dbReference>
<organism evidence="4 5">
    <name type="scientific">Micromonospora chaiyaphumensis</name>
    <dbReference type="NCBI Taxonomy" id="307119"/>
    <lineage>
        <taxon>Bacteria</taxon>
        <taxon>Bacillati</taxon>
        <taxon>Actinomycetota</taxon>
        <taxon>Actinomycetes</taxon>
        <taxon>Micromonosporales</taxon>
        <taxon>Micromonosporaceae</taxon>
        <taxon>Micromonospora</taxon>
    </lineage>
</organism>
<dbReference type="AlphaFoldDB" id="A0A1C4W016"/>
<evidence type="ECO:0000256" key="1">
    <source>
        <dbReference type="ARBA" id="ARBA00022598"/>
    </source>
</evidence>
<dbReference type="CDD" id="cd05920">
    <property type="entry name" value="23DHB-AMP_lg"/>
    <property type="match status" value="1"/>
</dbReference>
<dbReference type="PANTHER" id="PTHR43767:SF1">
    <property type="entry name" value="NONRIBOSOMAL PEPTIDE SYNTHASE PES1 (EUROFUNG)-RELATED"/>
    <property type="match status" value="1"/>
</dbReference>
<dbReference type="GO" id="GO:0016878">
    <property type="term" value="F:acid-thiol ligase activity"/>
    <property type="evidence" value="ECO:0007669"/>
    <property type="project" value="UniProtKB-ARBA"/>
</dbReference>
<dbReference type="PROSITE" id="PS00455">
    <property type="entry name" value="AMP_BINDING"/>
    <property type="match status" value="1"/>
</dbReference>
<dbReference type="Pfam" id="PF00501">
    <property type="entry name" value="AMP-binding"/>
    <property type="match status" value="1"/>
</dbReference>
<evidence type="ECO:0000313" key="4">
    <source>
        <dbReference type="EMBL" id="SCE89584.1"/>
    </source>
</evidence>
<sequence>MTGGAGGPEPSRTGLVPWPPEAVDRYVAAGYWEGRPLGARLLAVADALPDAEALVGGDVRLTYRELMQRADGAALRLHALGLRRDDRIVVQLDNRWEFVVLTLACLRLGVLPVMALPAHRHHEMSHLVRQAEARAVAVPAETDRFDHQDMARRIAAAQPGLTHVLAAGARPAPGSVDLRALCRPAEDPAAARRQLDAAAPGGRDVALFLLSGGTTGLPKLIARTHDDYAYNARRSGEVSGFGPSTVYLAALPLAHNFPLACPGILGTLLVGGRVVIAPSPAPKKVFDLIERERVTVTAAVPTIAQSWLAFQESGPGYDLSTLRLLQVGGARLADEVAWRVQPTLGCRLQQVFGMAEGLLNYTRLDDPDEVVCHTQGRPICPDDEILVVDEEGRPVPDGTPGLLLTRGPYTPRGYYRAEAQNRIAFTADGWYRTGDVVRRRPDGNLVVEGRDKDMINRAGEKISAEEVENFAYQLPGVDLAAAVAMPDPEFGERVCLYVVVRAGASVRLADVRAVMERAGVARFKLPERLVEVATLPRTNVGKVDKKALREDIRRRLAAEAPDEAPPA</sequence>
<dbReference type="Gene3D" id="3.30.300.30">
    <property type="match status" value="1"/>
</dbReference>